<comment type="caution">
    <text evidence="2">The sequence shown here is derived from an EMBL/GenBank/DDBJ whole genome shotgun (WGS) entry which is preliminary data.</text>
</comment>
<dbReference type="Gene3D" id="3.30.70.100">
    <property type="match status" value="2"/>
</dbReference>
<accession>A0A3D9KXC8</accession>
<dbReference type="EMBL" id="QREG01000032">
    <property type="protein sequence ID" value="RED92217.1"/>
    <property type="molecule type" value="Genomic_DNA"/>
</dbReference>
<gene>
    <name evidence="2" type="ORF">C7460_13229</name>
</gene>
<sequence>MARCTPTTAPASETHIADRAYHQLKIYHLDSEEQEMALDSYLRKAYLPALKRHGFQGAGVFKLRPEQDTLRKTYVLQSFSALEDIVKLDEVLLADETYLKAGSAYLHAAHDNPPYNRISTVLMRAFADFPSLVPTPLTGFRADRIYELRSYESATEFDFKNKVDMFNAGGEVKLFDKLGFNAVFYGEVLAGASMPNLMYMTTFADQKSRDDHWKAFVDSPEWNDLKVLPEYQNNVSHIDITFLYPTAYSGY</sequence>
<evidence type="ECO:0000313" key="3">
    <source>
        <dbReference type="Proteomes" id="UP000256779"/>
    </source>
</evidence>
<dbReference type="Proteomes" id="UP000256779">
    <property type="component" value="Unassembled WGS sequence"/>
</dbReference>
<evidence type="ECO:0000259" key="1">
    <source>
        <dbReference type="Pfam" id="PF07978"/>
    </source>
</evidence>
<name>A0A3D9KXC8_MARFU</name>
<dbReference type="InterPro" id="IPR011008">
    <property type="entry name" value="Dimeric_a/b-barrel"/>
</dbReference>
<protein>
    <submittedName>
        <fullName evidence="2">NIPSNAP protein</fullName>
    </submittedName>
</protein>
<keyword evidence="3" id="KW-1185">Reference proteome</keyword>
<dbReference type="Pfam" id="PF07978">
    <property type="entry name" value="NIPSNAP"/>
    <property type="match status" value="1"/>
</dbReference>
<dbReference type="AlphaFoldDB" id="A0A3D9KXC8"/>
<organism evidence="2 3">
    <name type="scientific">Marinoscillum furvescens DSM 4134</name>
    <dbReference type="NCBI Taxonomy" id="1122208"/>
    <lineage>
        <taxon>Bacteria</taxon>
        <taxon>Pseudomonadati</taxon>
        <taxon>Bacteroidota</taxon>
        <taxon>Cytophagia</taxon>
        <taxon>Cytophagales</taxon>
        <taxon>Reichenbachiellaceae</taxon>
        <taxon>Marinoscillum</taxon>
    </lineage>
</organism>
<proteinExistence type="predicted"/>
<dbReference type="SUPFAM" id="SSF54909">
    <property type="entry name" value="Dimeric alpha+beta barrel"/>
    <property type="match status" value="1"/>
</dbReference>
<dbReference type="InterPro" id="IPR012577">
    <property type="entry name" value="NIPSNAP"/>
</dbReference>
<reference evidence="2 3" key="1">
    <citation type="submission" date="2018-07" db="EMBL/GenBank/DDBJ databases">
        <title>Genomic Encyclopedia of Type Strains, Phase IV (KMG-IV): sequencing the most valuable type-strain genomes for metagenomic binning, comparative biology and taxonomic classification.</title>
        <authorList>
            <person name="Goeker M."/>
        </authorList>
    </citation>
    <scope>NUCLEOTIDE SEQUENCE [LARGE SCALE GENOMIC DNA]</scope>
    <source>
        <strain evidence="2 3">DSM 4134</strain>
    </source>
</reference>
<evidence type="ECO:0000313" key="2">
    <source>
        <dbReference type="EMBL" id="RED92217.1"/>
    </source>
</evidence>
<feature type="domain" description="NIPSNAP" evidence="1">
    <location>
        <begin position="146"/>
        <end position="249"/>
    </location>
</feature>